<proteinExistence type="predicted"/>
<dbReference type="InterPro" id="IPR051650">
    <property type="entry name" value="SL_signaling_regulator"/>
</dbReference>
<gene>
    <name evidence="2" type="ORF">Sradi_4316200</name>
</gene>
<evidence type="ECO:0000256" key="1">
    <source>
        <dbReference type="SAM" id="MobiDB-lite"/>
    </source>
</evidence>
<accession>A0AAW2NMX7</accession>
<name>A0AAW2NMX7_SESRA</name>
<dbReference type="EMBL" id="JACGWJ010000019">
    <property type="protein sequence ID" value="KAL0344849.1"/>
    <property type="molecule type" value="Genomic_DNA"/>
</dbReference>
<protein>
    <submittedName>
        <fullName evidence="2">Protein SMAX1-LIKE 3</fullName>
    </submittedName>
</protein>
<feature type="region of interest" description="Disordered" evidence="1">
    <location>
        <begin position="193"/>
        <end position="213"/>
    </location>
</feature>
<reference evidence="2" key="1">
    <citation type="submission" date="2020-06" db="EMBL/GenBank/DDBJ databases">
        <authorList>
            <person name="Li T."/>
            <person name="Hu X."/>
            <person name="Zhang T."/>
            <person name="Song X."/>
            <person name="Zhang H."/>
            <person name="Dai N."/>
            <person name="Sheng W."/>
            <person name="Hou X."/>
            <person name="Wei L."/>
        </authorList>
    </citation>
    <scope>NUCLEOTIDE SEQUENCE</scope>
    <source>
        <strain evidence="2">G02</strain>
        <tissue evidence="2">Leaf</tissue>
    </source>
</reference>
<evidence type="ECO:0000313" key="2">
    <source>
        <dbReference type="EMBL" id="KAL0344849.1"/>
    </source>
</evidence>
<reference evidence="2" key="2">
    <citation type="journal article" date="2024" name="Plant">
        <title>Genomic evolution and insights into agronomic trait innovations of Sesamum species.</title>
        <authorList>
            <person name="Miao H."/>
            <person name="Wang L."/>
            <person name="Qu L."/>
            <person name="Liu H."/>
            <person name="Sun Y."/>
            <person name="Le M."/>
            <person name="Wang Q."/>
            <person name="Wei S."/>
            <person name="Zheng Y."/>
            <person name="Lin W."/>
            <person name="Duan Y."/>
            <person name="Cao H."/>
            <person name="Xiong S."/>
            <person name="Wang X."/>
            <person name="Wei L."/>
            <person name="Li C."/>
            <person name="Ma Q."/>
            <person name="Ju M."/>
            <person name="Zhao R."/>
            <person name="Li G."/>
            <person name="Mu C."/>
            <person name="Tian Q."/>
            <person name="Mei H."/>
            <person name="Zhang T."/>
            <person name="Gao T."/>
            <person name="Zhang H."/>
        </authorList>
    </citation>
    <scope>NUCLEOTIDE SEQUENCE</scope>
    <source>
        <strain evidence="2">G02</strain>
    </source>
</reference>
<dbReference type="SUPFAM" id="SSF52540">
    <property type="entry name" value="P-loop containing nucleoside triphosphate hydrolases"/>
    <property type="match status" value="1"/>
</dbReference>
<comment type="caution">
    <text evidence="2">The sequence shown here is derived from an EMBL/GenBank/DDBJ whole genome shotgun (WGS) entry which is preliminary data.</text>
</comment>
<dbReference type="PANTHER" id="PTHR43572">
    <property type="entry name" value="CHAPERONE PROTEIN CLPD, CHLOROPLASTIC"/>
    <property type="match status" value="1"/>
</dbReference>
<dbReference type="AlphaFoldDB" id="A0AAW2NMX7"/>
<dbReference type="PANTHER" id="PTHR43572:SF31">
    <property type="entry name" value="PROTEIN SMAX1-LIKE 3"/>
    <property type="match status" value="1"/>
</dbReference>
<sequence>MEIEYTQKFKEFNGENLNLLCNALEKKVPWQRQIIPEIAGTILQSRSRMLRRKHQSKCSDHVKEETWLFFLGPDPQAKEQISRELAKIVFGSYSSFVSISLSSFVSSDVTDCRNKRGRDEESCISYIERFAQAVSFNPHRVFLVEDLDQADYCSQMGVKRAVERGRIRNACGEEVSFCDAIVILSCESFSCRSRASSPNSSKHNNGGAGAPERRRRATVVLWI</sequence>
<dbReference type="Gene3D" id="3.40.50.300">
    <property type="entry name" value="P-loop containing nucleotide triphosphate hydrolases"/>
    <property type="match status" value="1"/>
</dbReference>
<organism evidence="2">
    <name type="scientific">Sesamum radiatum</name>
    <name type="common">Black benniseed</name>
    <dbReference type="NCBI Taxonomy" id="300843"/>
    <lineage>
        <taxon>Eukaryota</taxon>
        <taxon>Viridiplantae</taxon>
        <taxon>Streptophyta</taxon>
        <taxon>Embryophyta</taxon>
        <taxon>Tracheophyta</taxon>
        <taxon>Spermatophyta</taxon>
        <taxon>Magnoliopsida</taxon>
        <taxon>eudicotyledons</taxon>
        <taxon>Gunneridae</taxon>
        <taxon>Pentapetalae</taxon>
        <taxon>asterids</taxon>
        <taxon>lamiids</taxon>
        <taxon>Lamiales</taxon>
        <taxon>Pedaliaceae</taxon>
        <taxon>Sesamum</taxon>
    </lineage>
</organism>
<dbReference type="InterPro" id="IPR027417">
    <property type="entry name" value="P-loop_NTPase"/>
</dbReference>